<dbReference type="OrthoDB" id="415411at2759"/>
<protein>
    <submittedName>
        <fullName evidence="3">Ectonucleotide pyrophosphatase/phosphodiesterase family member 1</fullName>
    </submittedName>
</protein>
<keyword evidence="2" id="KW-1133">Transmembrane helix</keyword>
<feature type="transmembrane region" description="Helical" evidence="2">
    <location>
        <begin position="105"/>
        <end position="127"/>
    </location>
</feature>
<keyword evidence="2" id="KW-0812">Transmembrane</keyword>
<dbReference type="InterPro" id="IPR017850">
    <property type="entry name" value="Alkaline_phosphatase_core_sf"/>
</dbReference>
<evidence type="ECO:0000313" key="3">
    <source>
        <dbReference type="EMBL" id="KZZ96068.1"/>
    </source>
</evidence>
<evidence type="ECO:0000313" key="4">
    <source>
        <dbReference type="Proteomes" id="UP000078544"/>
    </source>
</evidence>
<dbReference type="CDD" id="cd16018">
    <property type="entry name" value="Enpp"/>
    <property type="match status" value="1"/>
</dbReference>
<dbReference type="GO" id="GO:0009141">
    <property type="term" value="P:nucleoside triphosphate metabolic process"/>
    <property type="evidence" value="ECO:0007669"/>
    <property type="project" value="TreeGrafter"/>
</dbReference>
<dbReference type="InterPro" id="IPR002591">
    <property type="entry name" value="Phosphodiest/P_Trfase"/>
</dbReference>
<feature type="compositionally biased region" description="Basic residues" evidence="1">
    <location>
        <begin position="39"/>
        <end position="49"/>
    </location>
</feature>
<organism evidence="3 4">
    <name type="scientific">Moelleriella libera RCEF 2490</name>
    <dbReference type="NCBI Taxonomy" id="1081109"/>
    <lineage>
        <taxon>Eukaryota</taxon>
        <taxon>Fungi</taxon>
        <taxon>Dikarya</taxon>
        <taxon>Ascomycota</taxon>
        <taxon>Pezizomycotina</taxon>
        <taxon>Sordariomycetes</taxon>
        <taxon>Hypocreomycetidae</taxon>
        <taxon>Hypocreales</taxon>
        <taxon>Clavicipitaceae</taxon>
        <taxon>Moelleriella</taxon>
    </lineage>
</organism>
<proteinExistence type="predicted"/>
<dbReference type="EMBL" id="AZGY01000008">
    <property type="protein sequence ID" value="KZZ96068.1"/>
    <property type="molecule type" value="Genomic_DNA"/>
</dbReference>
<keyword evidence="4" id="KW-1185">Reference proteome</keyword>
<dbReference type="PANTHER" id="PTHR10151">
    <property type="entry name" value="ECTONUCLEOTIDE PYROPHOSPHATASE/PHOSPHODIESTERASE"/>
    <property type="match status" value="1"/>
</dbReference>
<dbReference type="Pfam" id="PF01663">
    <property type="entry name" value="Phosphodiest"/>
    <property type="match status" value="1"/>
</dbReference>
<dbReference type="GO" id="GO:0017111">
    <property type="term" value="F:ribonucleoside triphosphate phosphatase activity"/>
    <property type="evidence" value="ECO:0007669"/>
    <property type="project" value="TreeGrafter"/>
</dbReference>
<feature type="compositionally biased region" description="Low complexity" evidence="1">
    <location>
        <begin position="364"/>
        <end position="384"/>
    </location>
</feature>
<gene>
    <name evidence="3" type="ORF">AAL_04364</name>
</gene>
<dbReference type="AlphaFoldDB" id="A0A168C2N7"/>
<dbReference type="SUPFAM" id="SSF53649">
    <property type="entry name" value="Alkaline phosphatase-like"/>
    <property type="match status" value="1"/>
</dbReference>
<accession>A0A168C2N7</accession>
<evidence type="ECO:0000256" key="2">
    <source>
        <dbReference type="SAM" id="Phobius"/>
    </source>
</evidence>
<feature type="compositionally biased region" description="Low complexity" evidence="1">
    <location>
        <begin position="70"/>
        <end position="87"/>
    </location>
</feature>
<dbReference type="Proteomes" id="UP000078544">
    <property type="component" value="Unassembled WGS sequence"/>
</dbReference>
<name>A0A168C2N7_9HYPO</name>
<feature type="region of interest" description="Disordered" evidence="1">
    <location>
        <begin position="1"/>
        <end position="96"/>
    </location>
</feature>
<dbReference type="Gene3D" id="3.40.720.10">
    <property type="entry name" value="Alkaline Phosphatase, subunit A"/>
    <property type="match status" value="1"/>
</dbReference>
<comment type="caution">
    <text evidence="3">The sequence shown here is derived from an EMBL/GenBank/DDBJ whole genome shotgun (WGS) entry which is preliminary data.</text>
</comment>
<reference evidence="3 4" key="1">
    <citation type="journal article" date="2016" name="Genome Biol. Evol.">
        <title>Divergent and convergent evolution of fungal pathogenicity.</title>
        <authorList>
            <person name="Shang Y."/>
            <person name="Xiao G."/>
            <person name="Zheng P."/>
            <person name="Cen K."/>
            <person name="Zhan S."/>
            <person name="Wang C."/>
        </authorList>
    </citation>
    <scope>NUCLEOTIDE SEQUENCE [LARGE SCALE GENOMIC DNA]</scope>
    <source>
        <strain evidence="3 4">RCEF 2490</strain>
    </source>
</reference>
<feature type="region of interest" description="Disordered" evidence="1">
    <location>
        <begin position="295"/>
        <end position="414"/>
    </location>
</feature>
<dbReference type="PANTHER" id="PTHR10151:SF120">
    <property type="entry name" value="BIS(5'-ADENOSYL)-TRIPHOSPHATASE"/>
    <property type="match status" value="1"/>
</dbReference>
<dbReference type="GO" id="GO:0047429">
    <property type="term" value="F:nucleoside triphosphate diphosphatase activity"/>
    <property type="evidence" value="ECO:0007669"/>
    <property type="project" value="TreeGrafter"/>
</dbReference>
<evidence type="ECO:0000256" key="1">
    <source>
        <dbReference type="SAM" id="MobiDB-lite"/>
    </source>
</evidence>
<keyword evidence="2" id="KW-0472">Membrane</keyword>
<dbReference type="STRING" id="1081109.A0A168C2N7"/>
<feature type="compositionally biased region" description="Polar residues" evidence="1">
    <location>
        <begin position="385"/>
        <end position="395"/>
    </location>
</feature>
<sequence length="434" mass="46497">MFGRRRAGSRGGSASTENLLAPPTEKERQQRQGMESGRSRRSRRKREKARHGEDGQLMYEMMEEGGIPDGSSGSSSSSSSRSRSSSGNGDGGRRRRRLFEGSSSWPRWLFIHVLVALGVALVVLVAWKLSRRHPSSSSSSSTSDDDDYHPPLVSNGSELFAPTTIIISLDGFRADFLQRGLTPHLSALAAAGVSAPFMTPSFPSLTFPNHYTLVTGLYPESHGIVGNSFWDPDLAAEFYYTDPARSLDARWWNGEPVWESAERQGLRAAVHMWPGSEAPINGRFASIVDAFNGSEALDRKPRPNNGTLRLPLVPTGLHSPDDDDDDDDKAGQHGEEAPADPLPPPITAAASSPAGVISERPVKASGSPPAAAATTTSTSTVAPSDEQQQDTQPPGSSDAEPGSAAEDAASTVKGWWDWFTDKVGDVWDTITGSG</sequence>